<organism evidence="2 3">
    <name type="scientific">Podospora australis</name>
    <dbReference type="NCBI Taxonomy" id="1536484"/>
    <lineage>
        <taxon>Eukaryota</taxon>
        <taxon>Fungi</taxon>
        <taxon>Dikarya</taxon>
        <taxon>Ascomycota</taxon>
        <taxon>Pezizomycotina</taxon>
        <taxon>Sordariomycetes</taxon>
        <taxon>Sordariomycetidae</taxon>
        <taxon>Sordariales</taxon>
        <taxon>Podosporaceae</taxon>
        <taxon>Podospora</taxon>
    </lineage>
</organism>
<evidence type="ECO:0000313" key="2">
    <source>
        <dbReference type="EMBL" id="KAK4192934.1"/>
    </source>
</evidence>
<dbReference type="Gene3D" id="1.20.140.150">
    <property type="match status" value="1"/>
</dbReference>
<keyword evidence="1" id="KW-1133">Transmembrane helix</keyword>
<reference evidence="2" key="2">
    <citation type="submission" date="2023-05" db="EMBL/GenBank/DDBJ databases">
        <authorList>
            <consortium name="Lawrence Berkeley National Laboratory"/>
            <person name="Steindorff A."/>
            <person name="Hensen N."/>
            <person name="Bonometti L."/>
            <person name="Westerberg I."/>
            <person name="Brannstrom I.O."/>
            <person name="Guillou S."/>
            <person name="Cros-Aarteil S."/>
            <person name="Calhoun S."/>
            <person name="Haridas S."/>
            <person name="Kuo A."/>
            <person name="Mondo S."/>
            <person name="Pangilinan J."/>
            <person name="Riley R."/>
            <person name="Labutti K."/>
            <person name="Andreopoulos B."/>
            <person name="Lipzen A."/>
            <person name="Chen C."/>
            <person name="Yanf M."/>
            <person name="Daum C."/>
            <person name="Ng V."/>
            <person name="Clum A."/>
            <person name="Ohm R."/>
            <person name="Martin F."/>
            <person name="Silar P."/>
            <person name="Natvig D."/>
            <person name="Lalanne C."/>
            <person name="Gautier V."/>
            <person name="Ament-Velasquez S.L."/>
            <person name="Kruys A."/>
            <person name="Hutchinson M.I."/>
            <person name="Powell A.J."/>
            <person name="Barry K."/>
            <person name="Miller A.N."/>
            <person name="Grigoriev I.V."/>
            <person name="Debuchy R."/>
            <person name="Gladieux P."/>
            <person name="Thoren M.H."/>
            <person name="Johannesson H."/>
        </authorList>
    </citation>
    <scope>NUCLEOTIDE SEQUENCE</scope>
    <source>
        <strain evidence="2">PSN309</strain>
    </source>
</reference>
<feature type="transmembrane region" description="Helical" evidence="1">
    <location>
        <begin position="139"/>
        <end position="167"/>
    </location>
</feature>
<name>A0AAN6X2R0_9PEZI</name>
<keyword evidence="1" id="KW-0472">Membrane</keyword>
<feature type="transmembrane region" description="Helical" evidence="1">
    <location>
        <begin position="97"/>
        <end position="118"/>
    </location>
</feature>
<protein>
    <submittedName>
        <fullName evidence="2">Uncharacterized protein</fullName>
    </submittedName>
</protein>
<dbReference type="Proteomes" id="UP001302126">
    <property type="component" value="Unassembled WGS sequence"/>
</dbReference>
<gene>
    <name evidence="2" type="ORF">QBC35DRAFT_482166</name>
</gene>
<feature type="transmembrane region" description="Helical" evidence="1">
    <location>
        <begin position="187"/>
        <end position="208"/>
    </location>
</feature>
<dbReference type="EMBL" id="MU864352">
    <property type="protein sequence ID" value="KAK4192934.1"/>
    <property type="molecule type" value="Genomic_DNA"/>
</dbReference>
<dbReference type="AlphaFoldDB" id="A0AAN6X2R0"/>
<keyword evidence="3" id="KW-1185">Reference proteome</keyword>
<evidence type="ECO:0000313" key="3">
    <source>
        <dbReference type="Proteomes" id="UP001302126"/>
    </source>
</evidence>
<comment type="caution">
    <text evidence="2">The sequence shown here is derived from an EMBL/GenBank/DDBJ whole genome shotgun (WGS) entry which is preliminary data.</text>
</comment>
<reference evidence="2" key="1">
    <citation type="journal article" date="2023" name="Mol. Phylogenet. Evol.">
        <title>Genome-scale phylogeny and comparative genomics of the fungal order Sordariales.</title>
        <authorList>
            <person name="Hensen N."/>
            <person name="Bonometti L."/>
            <person name="Westerberg I."/>
            <person name="Brannstrom I.O."/>
            <person name="Guillou S."/>
            <person name="Cros-Aarteil S."/>
            <person name="Calhoun S."/>
            <person name="Haridas S."/>
            <person name="Kuo A."/>
            <person name="Mondo S."/>
            <person name="Pangilinan J."/>
            <person name="Riley R."/>
            <person name="LaButti K."/>
            <person name="Andreopoulos B."/>
            <person name="Lipzen A."/>
            <person name="Chen C."/>
            <person name="Yan M."/>
            <person name="Daum C."/>
            <person name="Ng V."/>
            <person name="Clum A."/>
            <person name="Steindorff A."/>
            <person name="Ohm R.A."/>
            <person name="Martin F."/>
            <person name="Silar P."/>
            <person name="Natvig D.O."/>
            <person name="Lalanne C."/>
            <person name="Gautier V."/>
            <person name="Ament-Velasquez S.L."/>
            <person name="Kruys A."/>
            <person name="Hutchinson M.I."/>
            <person name="Powell A.J."/>
            <person name="Barry K."/>
            <person name="Miller A.N."/>
            <person name="Grigoriev I.V."/>
            <person name="Debuchy R."/>
            <person name="Gladieux P."/>
            <person name="Hiltunen Thoren M."/>
            <person name="Johannesson H."/>
        </authorList>
    </citation>
    <scope>NUCLEOTIDE SEQUENCE</scope>
    <source>
        <strain evidence="2">PSN309</strain>
    </source>
</reference>
<accession>A0AAN6X2R0</accession>
<sequence>MARTLAYVATLIALVVATTLSLTATLQPLWITYHPFSSRSASLSSVVSDNIGLFRRCISSSAKCQPFPAPANPLIGHHPERISSFSFFCPHWRTARLQMTFVAIVQFTTLMAILFTLYRQRLAAWRDTMTPTKKGGGGVHYGIVIAGLLWLAAAGELVALGIVSYLFDHDDLFLVPGYELGPSFHLALISSGISLLAGVGLVMASWVLEEEEEEEGRIFLGDNENVPPQDQDL</sequence>
<evidence type="ECO:0000256" key="1">
    <source>
        <dbReference type="SAM" id="Phobius"/>
    </source>
</evidence>
<proteinExistence type="predicted"/>
<keyword evidence="1" id="KW-0812">Transmembrane</keyword>